<dbReference type="Pfam" id="PF00263">
    <property type="entry name" value="Secretin"/>
    <property type="match status" value="1"/>
</dbReference>
<evidence type="ECO:0000256" key="10">
    <source>
        <dbReference type="RuleBase" id="RU004004"/>
    </source>
</evidence>
<feature type="domain" description="GspD-like N0" evidence="15">
    <location>
        <begin position="90"/>
        <end position="159"/>
    </location>
</feature>
<dbReference type="InterPro" id="IPR049371">
    <property type="entry name" value="GspD-like_N0"/>
</dbReference>
<sequence>MIFHRFGHSVLTCAALHVLVSTAWAQPAIGGGESGAASSARVVPPPVEPRREESIDAERQSKPRIFRGNDQVVATARPATVPAGGPLTFSFEDAPVADVVRTVLGDIMGVPYVMHPPIAGTVTLASRSAIPPDQAVFLLESALQANGLALARDARGTYHVGRADMLRNLGSDVRQASPRVPLSPGFGAIVIPLNYIGAGEMAAILRPMVPGDAIVRVDTVRNLLVMSGTRTQAEGWLELVNTFDVDLLKGMSVGVFPLKHASVKDIEAALRLVGGGGGASAPSLPGTGAVAQAPRTQAPASLGEGNPLFGALRIMPIESINSILVVTPRASYLDEARRWIERLDQPSDNGAEAQLHIFKVQNGNARHLASVLSGIFGGASNATSGSNSGVAPGLSSTTGSTFGQGAAASAFGNTGSLLGGASSGRSGTGLLGGGSLGGAVGGRTTNMSGGVAQGSQNAQQVGQVVTAIGNIRVMADELNNAVLVWGTRGDYLRIEATLKRLDLPPTQVLIEATIVEVTLGDNLNYGVQWGFKDSREGSSYTGAGNISSLTGGDLGGVAQGFSYILRNGGTTRAVLRALSDKSQLKVISSPSLMVLDNHTAAITVGNQQPIRSATTANDTNSTTTSTIQYKDTGVGLTVTPSVNSGNLVTMQVDQAVTEVGDAVAGADGQPAFLQRQISSKVAVRSGESIVLGGLIRDNSNSGKTGVPILQDIPLVGKLFGTNRANNTRTELLVVLTPRVVRSDIDIREVSEDLRDRLKGLSVPSLRKSAEGAEAKPPASSQ</sequence>
<dbReference type="InterPro" id="IPR004846">
    <property type="entry name" value="T2SS/T3SS_dom"/>
</dbReference>
<feature type="domain" description="Type II/III secretion system secretin-like" evidence="13">
    <location>
        <begin position="577"/>
        <end position="741"/>
    </location>
</feature>
<dbReference type="AlphaFoldDB" id="A0A235EMP0"/>
<protein>
    <submittedName>
        <fullName evidence="16">Type II secretion system protein GspD</fullName>
    </submittedName>
</protein>
<dbReference type="Gene3D" id="3.30.1370.120">
    <property type="match status" value="3"/>
</dbReference>
<evidence type="ECO:0000256" key="8">
    <source>
        <dbReference type="ARBA" id="ARBA00023136"/>
    </source>
</evidence>
<comment type="caution">
    <text evidence="16">The sequence shown here is derived from an EMBL/GenBank/DDBJ whole genome shotgun (WGS) entry which is preliminary data.</text>
</comment>
<evidence type="ECO:0000256" key="12">
    <source>
        <dbReference type="SAM" id="SignalP"/>
    </source>
</evidence>
<evidence type="ECO:0000256" key="5">
    <source>
        <dbReference type="ARBA" id="ARBA00022692"/>
    </source>
</evidence>
<evidence type="ECO:0000256" key="6">
    <source>
        <dbReference type="ARBA" id="ARBA00022729"/>
    </source>
</evidence>
<feature type="region of interest" description="Disordered" evidence="11">
    <location>
        <begin position="32"/>
        <end position="60"/>
    </location>
</feature>
<dbReference type="GO" id="GO:0015627">
    <property type="term" value="C:type II protein secretion system complex"/>
    <property type="evidence" value="ECO:0007669"/>
    <property type="project" value="InterPro"/>
</dbReference>
<dbReference type="PANTHER" id="PTHR30332:SF25">
    <property type="entry name" value="SECRETIN XPSD"/>
    <property type="match status" value="1"/>
</dbReference>
<comment type="similarity">
    <text evidence="2">Belongs to the bacterial secretin family. GSP D subfamily.</text>
</comment>
<dbReference type="InterPro" id="IPR001775">
    <property type="entry name" value="GspD/PilQ"/>
</dbReference>
<evidence type="ECO:0000256" key="4">
    <source>
        <dbReference type="ARBA" id="ARBA00022452"/>
    </source>
</evidence>
<keyword evidence="6 12" id="KW-0732">Signal</keyword>
<keyword evidence="9" id="KW-0998">Cell outer membrane</keyword>
<keyword evidence="7" id="KW-0653">Protein transport</keyword>
<gene>
    <name evidence="16" type="primary">gspD</name>
    <name evidence="16" type="ORF">CBY09_09545</name>
</gene>
<keyword evidence="17" id="KW-1185">Reference proteome</keyword>
<evidence type="ECO:0000256" key="9">
    <source>
        <dbReference type="ARBA" id="ARBA00023237"/>
    </source>
</evidence>
<keyword evidence="4" id="KW-1134">Transmembrane beta strand</keyword>
<dbReference type="GO" id="GO:0009279">
    <property type="term" value="C:cell outer membrane"/>
    <property type="evidence" value="ECO:0007669"/>
    <property type="project" value="UniProtKB-SubCell"/>
</dbReference>
<dbReference type="PRINTS" id="PR00811">
    <property type="entry name" value="BCTERIALGSPD"/>
</dbReference>
<dbReference type="InterPro" id="IPR013356">
    <property type="entry name" value="T2SS_GspD"/>
</dbReference>
<dbReference type="PANTHER" id="PTHR30332">
    <property type="entry name" value="PROBABLE GENERAL SECRETION PATHWAY PROTEIN D"/>
    <property type="match status" value="1"/>
</dbReference>
<evidence type="ECO:0000313" key="17">
    <source>
        <dbReference type="Proteomes" id="UP000215441"/>
    </source>
</evidence>
<proteinExistence type="inferred from homology"/>
<accession>A0A235EMP0</accession>
<feature type="compositionally biased region" description="Basic and acidic residues" evidence="11">
    <location>
        <begin position="48"/>
        <end position="60"/>
    </location>
</feature>
<name>A0A235EMP0_9BURK</name>
<evidence type="ECO:0000256" key="2">
    <source>
        <dbReference type="ARBA" id="ARBA00006980"/>
    </source>
</evidence>
<dbReference type="Proteomes" id="UP000215441">
    <property type="component" value="Unassembled WGS sequence"/>
</dbReference>
<keyword evidence="5" id="KW-0812">Transmembrane</keyword>
<dbReference type="GO" id="GO:0015628">
    <property type="term" value="P:protein secretion by the type II secretion system"/>
    <property type="evidence" value="ECO:0007669"/>
    <property type="project" value="InterPro"/>
</dbReference>
<evidence type="ECO:0000256" key="3">
    <source>
        <dbReference type="ARBA" id="ARBA00022448"/>
    </source>
</evidence>
<evidence type="ECO:0000256" key="7">
    <source>
        <dbReference type="ARBA" id="ARBA00022927"/>
    </source>
</evidence>
<dbReference type="InterPro" id="IPR038591">
    <property type="entry name" value="NolW-like_sf"/>
</dbReference>
<organism evidence="16 17">
    <name type="scientific">Acidovorax kalamii</name>
    <dbReference type="NCBI Taxonomy" id="2004485"/>
    <lineage>
        <taxon>Bacteria</taxon>
        <taxon>Pseudomonadati</taxon>
        <taxon>Pseudomonadota</taxon>
        <taxon>Betaproteobacteria</taxon>
        <taxon>Burkholderiales</taxon>
        <taxon>Comamonadaceae</taxon>
        <taxon>Acidovorax</taxon>
    </lineage>
</organism>
<feature type="domain" description="NolW-like" evidence="14">
    <location>
        <begin position="254"/>
        <end position="348"/>
    </location>
</feature>
<evidence type="ECO:0000259" key="13">
    <source>
        <dbReference type="Pfam" id="PF00263"/>
    </source>
</evidence>
<dbReference type="Gene3D" id="3.55.50.30">
    <property type="match status" value="1"/>
</dbReference>
<evidence type="ECO:0000259" key="14">
    <source>
        <dbReference type="Pfam" id="PF03958"/>
    </source>
</evidence>
<keyword evidence="8" id="KW-0472">Membrane</keyword>
<feature type="signal peptide" evidence="12">
    <location>
        <begin position="1"/>
        <end position="25"/>
    </location>
</feature>
<feature type="domain" description="NolW-like" evidence="14">
    <location>
        <begin position="190"/>
        <end position="245"/>
    </location>
</feature>
<dbReference type="InterPro" id="IPR005644">
    <property type="entry name" value="NolW-like"/>
</dbReference>
<reference evidence="16 17" key="1">
    <citation type="submission" date="2017-07" db="EMBL/GenBank/DDBJ databases">
        <title>Acidovorax KNDSW TSA 6 genome sequence and assembly.</title>
        <authorList>
            <person name="Mayilraj S."/>
        </authorList>
    </citation>
    <scope>NUCLEOTIDE SEQUENCE [LARGE SCALE GENOMIC DNA]</scope>
    <source>
        <strain evidence="16 17">KNDSW-TSA6</strain>
    </source>
</reference>
<evidence type="ECO:0000256" key="1">
    <source>
        <dbReference type="ARBA" id="ARBA00004442"/>
    </source>
</evidence>
<dbReference type="EMBL" id="NOIG01000006">
    <property type="protein sequence ID" value="OYD50296.1"/>
    <property type="molecule type" value="Genomic_DNA"/>
</dbReference>
<comment type="subcellular location">
    <subcellularLocation>
        <location evidence="1 10">Cell outer membrane</location>
    </subcellularLocation>
</comment>
<dbReference type="InterPro" id="IPR050810">
    <property type="entry name" value="Bact_Secretion_Sys_Channel"/>
</dbReference>
<feature type="chain" id="PRO_5013302914" evidence="12">
    <location>
        <begin position="26"/>
        <end position="781"/>
    </location>
</feature>
<keyword evidence="3 10" id="KW-0813">Transport</keyword>
<evidence type="ECO:0000256" key="11">
    <source>
        <dbReference type="SAM" id="MobiDB-lite"/>
    </source>
</evidence>
<evidence type="ECO:0000313" key="16">
    <source>
        <dbReference type="EMBL" id="OYD50296.1"/>
    </source>
</evidence>
<dbReference type="PRINTS" id="PR01032">
    <property type="entry name" value="PHAGEIV"/>
</dbReference>
<dbReference type="RefSeq" id="WP_094288869.1">
    <property type="nucleotide sequence ID" value="NZ_NOIG01000006.1"/>
</dbReference>
<dbReference type="Pfam" id="PF03958">
    <property type="entry name" value="Secretin_N"/>
    <property type="match status" value="2"/>
</dbReference>
<evidence type="ECO:0000259" key="15">
    <source>
        <dbReference type="Pfam" id="PF21305"/>
    </source>
</evidence>
<dbReference type="OrthoDB" id="9775455at2"/>
<dbReference type="NCBIfam" id="TIGR02517">
    <property type="entry name" value="type_II_gspD"/>
    <property type="match status" value="1"/>
</dbReference>
<dbReference type="Pfam" id="PF21305">
    <property type="entry name" value="type_II_gspD_N0"/>
    <property type="match status" value="1"/>
</dbReference>